<evidence type="ECO:0000259" key="4">
    <source>
        <dbReference type="Pfam" id="PF00931"/>
    </source>
</evidence>
<keyword evidence="3" id="KW-0547">Nucleotide-binding</keyword>
<dbReference type="Proteomes" id="UP000306102">
    <property type="component" value="Unassembled WGS sequence"/>
</dbReference>
<dbReference type="GO" id="GO:0043531">
    <property type="term" value="F:ADP binding"/>
    <property type="evidence" value="ECO:0007669"/>
    <property type="project" value="InterPro"/>
</dbReference>
<dbReference type="GO" id="GO:0006952">
    <property type="term" value="P:defense response"/>
    <property type="evidence" value="ECO:0007669"/>
    <property type="project" value="UniProtKB-KW"/>
</dbReference>
<dbReference type="EMBL" id="SDRB02010986">
    <property type="protein sequence ID" value="THG03351.1"/>
    <property type="molecule type" value="Genomic_DNA"/>
</dbReference>
<evidence type="ECO:0000313" key="5">
    <source>
        <dbReference type="EMBL" id="THG03351.1"/>
    </source>
</evidence>
<dbReference type="GO" id="GO:0005524">
    <property type="term" value="F:ATP binding"/>
    <property type="evidence" value="ECO:0007669"/>
    <property type="project" value="UniProtKB-KW"/>
</dbReference>
<keyword evidence="2" id="KW-0611">Plant defense</keyword>
<dbReference type="PRINTS" id="PR00364">
    <property type="entry name" value="DISEASERSIST"/>
</dbReference>
<organism evidence="5 6">
    <name type="scientific">Camellia sinensis var. sinensis</name>
    <name type="common">China tea</name>
    <dbReference type="NCBI Taxonomy" id="542762"/>
    <lineage>
        <taxon>Eukaryota</taxon>
        <taxon>Viridiplantae</taxon>
        <taxon>Streptophyta</taxon>
        <taxon>Embryophyta</taxon>
        <taxon>Tracheophyta</taxon>
        <taxon>Spermatophyta</taxon>
        <taxon>Magnoliopsida</taxon>
        <taxon>eudicotyledons</taxon>
        <taxon>Gunneridae</taxon>
        <taxon>Pentapetalae</taxon>
        <taxon>asterids</taxon>
        <taxon>Ericales</taxon>
        <taxon>Theaceae</taxon>
        <taxon>Camellia</taxon>
    </lineage>
</organism>
<keyword evidence="1" id="KW-0433">Leucine-rich repeat</keyword>
<sequence>MTPVNIATVILAKAGEYLVAPIGNQLSYFHGYNTNIENFQKQLEKLCDSRTRIRQSVNAATRNGEQIKAGVQKWLRNADLVIAEAEEFNFEVQLNRRCFNGWCPDWMSRYKLSKEAINKTATIAELHGNGQIEHVSLPAPPPGIAFISGKDFVTVESIESTMDQIVEALQDSECDIVGVYGMGGIGKTTLVKEAGKRVKDLGLFDEVVLAVVSQTPNLRKIQGQIADMLGMKFSEESEIGRAGRLYGRLKNEERVLIILDDVWASINLVDVGIPRGDDHKGCKILLTTRRESVCLVMGIRMKKFQVSHLSIEESWDLFRKSAGTIVDSSTLNGVAMEVSRECGGLPLALVTVGRALRDKGLEEWKTALQQLKKSKPSID</sequence>
<evidence type="ECO:0000313" key="6">
    <source>
        <dbReference type="Proteomes" id="UP000306102"/>
    </source>
</evidence>
<dbReference type="PANTHER" id="PTHR33463:SF198">
    <property type="entry name" value="RPP4C3"/>
    <property type="match status" value="1"/>
</dbReference>
<dbReference type="Gene3D" id="3.40.50.300">
    <property type="entry name" value="P-loop containing nucleotide triphosphate hydrolases"/>
    <property type="match status" value="1"/>
</dbReference>
<dbReference type="SUPFAM" id="SSF52540">
    <property type="entry name" value="P-loop containing nucleoside triphosphate hydrolases"/>
    <property type="match status" value="1"/>
</dbReference>
<dbReference type="AlphaFoldDB" id="A0A4S4DKD2"/>
<dbReference type="InterPro" id="IPR042197">
    <property type="entry name" value="Apaf_helical"/>
</dbReference>
<name>A0A4S4DKD2_CAMSN</name>
<dbReference type="Gene3D" id="1.10.8.430">
    <property type="entry name" value="Helical domain of apoptotic protease-activating factors"/>
    <property type="match status" value="1"/>
</dbReference>
<dbReference type="InterPro" id="IPR050905">
    <property type="entry name" value="Plant_NBS-LRR"/>
</dbReference>
<reference evidence="5 6" key="1">
    <citation type="journal article" date="2018" name="Proc. Natl. Acad. Sci. U.S.A.">
        <title>Draft genome sequence of Camellia sinensis var. sinensis provides insights into the evolution of the tea genome and tea quality.</title>
        <authorList>
            <person name="Wei C."/>
            <person name="Yang H."/>
            <person name="Wang S."/>
            <person name="Zhao J."/>
            <person name="Liu C."/>
            <person name="Gao L."/>
            <person name="Xia E."/>
            <person name="Lu Y."/>
            <person name="Tai Y."/>
            <person name="She G."/>
            <person name="Sun J."/>
            <person name="Cao H."/>
            <person name="Tong W."/>
            <person name="Gao Q."/>
            <person name="Li Y."/>
            <person name="Deng W."/>
            <person name="Jiang X."/>
            <person name="Wang W."/>
            <person name="Chen Q."/>
            <person name="Zhang S."/>
            <person name="Li H."/>
            <person name="Wu J."/>
            <person name="Wang P."/>
            <person name="Li P."/>
            <person name="Shi C."/>
            <person name="Zheng F."/>
            <person name="Jian J."/>
            <person name="Huang B."/>
            <person name="Shan D."/>
            <person name="Shi M."/>
            <person name="Fang C."/>
            <person name="Yue Y."/>
            <person name="Li F."/>
            <person name="Li D."/>
            <person name="Wei S."/>
            <person name="Han B."/>
            <person name="Jiang C."/>
            <person name="Yin Y."/>
            <person name="Xia T."/>
            <person name="Zhang Z."/>
            <person name="Bennetzen J.L."/>
            <person name="Zhao S."/>
            <person name="Wan X."/>
        </authorList>
    </citation>
    <scope>NUCLEOTIDE SEQUENCE [LARGE SCALE GENOMIC DNA]</scope>
    <source>
        <strain evidence="6">cv. Shuchazao</strain>
        <tissue evidence="5">Leaf</tissue>
    </source>
</reference>
<dbReference type="PANTHER" id="PTHR33463">
    <property type="entry name" value="NB-ARC DOMAIN-CONTAINING PROTEIN-RELATED"/>
    <property type="match status" value="1"/>
</dbReference>
<dbReference type="Pfam" id="PF00931">
    <property type="entry name" value="NB-ARC"/>
    <property type="match status" value="1"/>
</dbReference>
<protein>
    <recommendedName>
        <fullName evidence="4">NB-ARC domain-containing protein</fullName>
    </recommendedName>
</protein>
<gene>
    <name evidence="5" type="ORF">TEA_000844</name>
</gene>
<evidence type="ECO:0000256" key="2">
    <source>
        <dbReference type="ARBA" id="ARBA00022821"/>
    </source>
</evidence>
<dbReference type="FunFam" id="3.40.50.300:FF:001091">
    <property type="entry name" value="Probable disease resistance protein At1g61300"/>
    <property type="match status" value="1"/>
</dbReference>
<accession>A0A4S4DKD2</accession>
<proteinExistence type="predicted"/>
<feature type="domain" description="NB-ARC" evidence="4">
    <location>
        <begin position="159"/>
        <end position="322"/>
    </location>
</feature>
<dbReference type="InterPro" id="IPR027417">
    <property type="entry name" value="P-loop_NTPase"/>
</dbReference>
<comment type="caution">
    <text evidence="5">The sequence shown here is derived from an EMBL/GenBank/DDBJ whole genome shotgun (WGS) entry which is preliminary data.</text>
</comment>
<evidence type="ECO:0000256" key="3">
    <source>
        <dbReference type="ARBA" id="ARBA00022840"/>
    </source>
</evidence>
<keyword evidence="6" id="KW-1185">Reference proteome</keyword>
<dbReference type="InterPro" id="IPR002182">
    <property type="entry name" value="NB-ARC"/>
</dbReference>
<evidence type="ECO:0000256" key="1">
    <source>
        <dbReference type="ARBA" id="ARBA00022614"/>
    </source>
</evidence>
<keyword evidence="3" id="KW-0067">ATP-binding</keyword>